<sequence>METEKKLPTPLEVTIVLQESNTPVVGGVVLTQPNQAQEYAQQQTNSPRHDEPQAERVNLRSVVSEIQLQIAVRAEMAARWYLSKKSRN</sequence>
<dbReference type="VEuPathDB" id="FungiDB:PC110_g22845"/>
<accession>A0A8T1TM48</accession>
<evidence type="ECO:0000313" key="3">
    <source>
        <dbReference type="Proteomes" id="UP000688947"/>
    </source>
</evidence>
<dbReference type="AlphaFoldDB" id="A0A8T1TM48"/>
<dbReference type="OrthoDB" id="122606at2759"/>
<gene>
    <name evidence="2" type="ORF">JG687_00018677</name>
</gene>
<name>A0A8T1TM48_9STRA</name>
<evidence type="ECO:0000313" key="2">
    <source>
        <dbReference type="EMBL" id="KAG6943071.1"/>
    </source>
</evidence>
<reference evidence="2" key="1">
    <citation type="submission" date="2021-01" db="EMBL/GenBank/DDBJ databases">
        <title>Phytophthora aleatoria, a newly-described species from Pinus radiata is distinct from Phytophthora cactorum isolates based on comparative genomics.</title>
        <authorList>
            <person name="Mcdougal R."/>
            <person name="Panda P."/>
            <person name="Williams N."/>
            <person name="Studholme D.J."/>
        </authorList>
    </citation>
    <scope>NUCLEOTIDE SEQUENCE</scope>
    <source>
        <strain evidence="2">NZFS 3830</strain>
    </source>
</reference>
<dbReference type="EMBL" id="JAENGZ010002691">
    <property type="protein sequence ID" value="KAG6943071.1"/>
    <property type="molecule type" value="Genomic_DNA"/>
</dbReference>
<comment type="caution">
    <text evidence="2">The sequence shown here is derived from an EMBL/GenBank/DDBJ whole genome shotgun (WGS) entry which is preliminary data.</text>
</comment>
<organism evidence="2 3">
    <name type="scientific">Phytophthora cactorum</name>
    <dbReference type="NCBI Taxonomy" id="29920"/>
    <lineage>
        <taxon>Eukaryota</taxon>
        <taxon>Sar</taxon>
        <taxon>Stramenopiles</taxon>
        <taxon>Oomycota</taxon>
        <taxon>Peronosporomycetes</taxon>
        <taxon>Peronosporales</taxon>
        <taxon>Peronosporaceae</taxon>
        <taxon>Phytophthora</taxon>
    </lineage>
</organism>
<feature type="compositionally biased region" description="Low complexity" evidence="1">
    <location>
        <begin position="35"/>
        <end position="45"/>
    </location>
</feature>
<protein>
    <submittedName>
        <fullName evidence="2">Uncharacterized protein</fullName>
    </submittedName>
</protein>
<feature type="compositionally biased region" description="Basic and acidic residues" evidence="1">
    <location>
        <begin position="47"/>
        <end position="56"/>
    </location>
</feature>
<proteinExistence type="predicted"/>
<dbReference type="Proteomes" id="UP000688947">
    <property type="component" value="Unassembled WGS sequence"/>
</dbReference>
<evidence type="ECO:0000256" key="1">
    <source>
        <dbReference type="SAM" id="MobiDB-lite"/>
    </source>
</evidence>
<feature type="region of interest" description="Disordered" evidence="1">
    <location>
        <begin position="35"/>
        <end position="56"/>
    </location>
</feature>